<gene>
    <name evidence="1" type="ORF">COT96_01300</name>
</gene>
<organism evidence="1 2">
    <name type="scientific">Candidatus Falkowbacteria bacterium CG10_big_fil_rev_8_21_14_0_10_38_22</name>
    <dbReference type="NCBI Taxonomy" id="1974564"/>
    <lineage>
        <taxon>Bacteria</taxon>
        <taxon>Candidatus Falkowiibacteriota</taxon>
    </lineage>
</organism>
<dbReference type="Proteomes" id="UP000228964">
    <property type="component" value="Unassembled WGS sequence"/>
</dbReference>
<dbReference type="EMBL" id="PFAO01000028">
    <property type="protein sequence ID" value="PIT95423.1"/>
    <property type="molecule type" value="Genomic_DNA"/>
</dbReference>
<protein>
    <recommendedName>
        <fullName evidence="3">Nucleoside 2-deoxyribosyltransferase</fullName>
    </recommendedName>
</protein>
<accession>A0A2M6WRN9</accession>
<comment type="caution">
    <text evidence="1">The sequence shown here is derived from an EMBL/GenBank/DDBJ whole genome shotgun (WGS) entry which is preliminary data.</text>
</comment>
<dbReference type="InterPro" id="IPR007710">
    <property type="entry name" value="Nucleoside_deoxyribTrfase"/>
</dbReference>
<evidence type="ECO:0000313" key="1">
    <source>
        <dbReference type="EMBL" id="PIT95423.1"/>
    </source>
</evidence>
<dbReference type="Pfam" id="PF05014">
    <property type="entry name" value="Nuc_deoxyrib_tr"/>
    <property type="match status" value="1"/>
</dbReference>
<dbReference type="SUPFAM" id="SSF52309">
    <property type="entry name" value="N-(deoxy)ribosyltransferase-like"/>
    <property type="match status" value="1"/>
</dbReference>
<evidence type="ECO:0008006" key="3">
    <source>
        <dbReference type="Google" id="ProtNLM"/>
    </source>
</evidence>
<evidence type="ECO:0000313" key="2">
    <source>
        <dbReference type="Proteomes" id="UP000228964"/>
    </source>
</evidence>
<dbReference type="Gene3D" id="3.40.50.450">
    <property type="match status" value="1"/>
</dbReference>
<reference evidence="2" key="1">
    <citation type="submission" date="2017-09" db="EMBL/GenBank/DDBJ databases">
        <title>Depth-based differentiation of microbial function through sediment-hosted aquifers and enrichment of novel symbionts in the deep terrestrial subsurface.</title>
        <authorList>
            <person name="Probst A.J."/>
            <person name="Ladd B."/>
            <person name="Jarett J.K."/>
            <person name="Geller-Mcgrath D.E."/>
            <person name="Sieber C.M.K."/>
            <person name="Emerson J.B."/>
            <person name="Anantharaman K."/>
            <person name="Thomas B.C."/>
            <person name="Malmstrom R."/>
            <person name="Stieglmeier M."/>
            <person name="Klingl A."/>
            <person name="Woyke T."/>
            <person name="Ryan C.M."/>
            <person name="Banfield J.F."/>
        </authorList>
    </citation>
    <scope>NUCLEOTIDE SEQUENCE [LARGE SCALE GENOMIC DNA]</scope>
</reference>
<dbReference type="AlphaFoldDB" id="A0A2M6WRN9"/>
<proteinExistence type="predicted"/>
<name>A0A2M6WRN9_9BACT</name>
<sequence length="134" mass="15355">MKIFISNKFKGVNKKELKKKLEKIIFSLEKAGHKTFNPFRDMGNWQAKELPPGEAISRAFDKIRKCDTLLTFIDSQEKSEGMLLEFGFAKALKKKTILLISKKVSFPTLEAVSDQVIRFNDMKDAAKKLTKIKT</sequence>